<gene>
    <name evidence="3" type="ORF">P0Y53_08295</name>
</gene>
<proteinExistence type="predicted"/>
<feature type="chain" id="PRO_5042460226" evidence="2">
    <location>
        <begin position="20"/>
        <end position="580"/>
    </location>
</feature>
<reference evidence="3" key="1">
    <citation type="submission" date="2023-03" db="EMBL/GenBank/DDBJ databases">
        <title>Andean soil-derived lignocellulolytic bacterial consortium as a source of novel taxa and putative plastic-active enzymes.</title>
        <authorList>
            <person name="Diaz-Garcia L."/>
            <person name="Chuvochina M."/>
            <person name="Feuerriegel G."/>
            <person name="Bunk B."/>
            <person name="Sproer C."/>
            <person name="Streit W.R."/>
            <person name="Rodriguez L.M."/>
            <person name="Overmann J."/>
            <person name="Jimenez D.J."/>
        </authorList>
    </citation>
    <scope>NUCLEOTIDE SEQUENCE</scope>
    <source>
        <strain evidence="3">MAG 7</strain>
    </source>
</reference>
<evidence type="ECO:0000256" key="1">
    <source>
        <dbReference type="SAM" id="MobiDB-lite"/>
    </source>
</evidence>
<name>A0AAJ5WZU8_9BACT</name>
<organism evidence="3 4">
    <name type="scientific">Candidatus Pseudobacter hemicellulosilyticus</name>
    <dbReference type="NCBI Taxonomy" id="3121375"/>
    <lineage>
        <taxon>Bacteria</taxon>
        <taxon>Pseudomonadati</taxon>
        <taxon>Bacteroidota</taxon>
        <taxon>Chitinophagia</taxon>
        <taxon>Chitinophagales</taxon>
        <taxon>Chitinophagaceae</taxon>
        <taxon>Pseudobacter</taxon>
    </lineage>
</organism>
<feature type="region of interest" description="Disordered" evidence="1">
    <location>
        <begin position="326"/>
        <end position="354"/>
    </location>
</feature>
<feature type="compositionally biased region" description="Basic and acidic residues" evidence="1">
    <location>
        <begin position="343"/>
        <end position="354"/>
    </location>
</feature>
<feature type="signal peptide" evidence="2">
    <location>
        <begin position="1"/>
        <end position="19"/>
    </location>
</feature>
<dbReference type="EMBL" id="CP119311">
    <property type="protein sequence ID" value="WEK37500.1"/>
    <property type="molecule type" value="Genomic_DNA"/>
</dbReference>
<dbReference type="AlphaFoldDB" id="A0AAJ5WZU8"/>
<evidence type="ECO:0000313" key="4">
    <source>
        <dbReference type="Proteomes" id="UP001220610"/>
    </source>
</evidence>
<evidence type="ECO:0000256" key="2">
    <source>
        <dbReference type="SAM" id="SignalP"/>
    </source>
</evidence>
<keyword evidence="2" id="KW-0732">Signal</keyword>
<dbReference type="Proteomes" id="UP001220610">
    <property type="component" value="Chromosome"/>
</dbReference>
<sequence length="580" mass="65837">MKRVTLLLLAIGVCLSCLSQKPSITWGDEFKLKKGSLDLEVIHTDETGVYLQEGHMTMKGFYVIMATMRTSASLVKLDKNLSEVYRNDFNKDLRGKEFVQFFACQEKLLLFASEYSKAERTMIIYAAEVNKADGELAGMWKQVCSFQKEEKKDEINFKIIPNADSTRFVVVSSVEGKERNEYQVQEFDKTIKAGGKPVVISNEFEPKKYQLEDLLYTMDKKIILVGRNLDYEEGKKKKAKFLNFQHYNIRIYDAQGKQETEINTNINGKWLSSTKLVLEKNRDLILAAFFSNEKKGKTIDGLLVQRIDPVNGKVISTSEKQINNSMLSADMNAASETDDDDDKESKTERKERERLEKLRDEAEGFSKFMRFRQIYTTVDNGVVIMAEAFRHYYYTRSTLTGTGINGMTTYRDETVSVYESGDLMMVSIDAAGNIGWLQVVPKQQREEIVVGYLGGSGVSFGYNYAGFFENTNRPFYSGFGVIQDKGILHVLLNDNPKNAAVTQAGQKVKYATRLGRSHCFVLSVDEKTGKFTRKFFFDNRDVPTAMPRLGSVIGENMYMVGKTDRTMGKSKIAVAKIAIK</sequence>
<protein>
    <submittedName>
        <fullName evidence="3">Uncharacterized protein</fullName>
    </submittedName>
</protein>
<evidence type="ECO:0000313" key="3">
    <source>
        <dbReference type="EMBL" id="WEK37500.1"/>
    </source>
</evidence>
<accession>A0AAJ5WZU8</accession>